<gene>
    <name evidence="11" type="ORF">ACFPCV_29295</name>
</gene>
<keyword evidence="6" id="KW-0067">ATP-binding</keyword>
<evidence type="ECO:0000256" key="7">
    <source>
        <dbReference type="ARBA" id="ARBA00047899"/>
    </source>
</evidence>
<dbReference type="Gene3D" id="1.10.510.10">
    <property type="entry name" value="Transferase(Phosphotransferase) domain 1"/>
    <property type="match status" value="1"/>
</dbReference>
<dbReference type="SUPFAM" id="SSF48452">
    <property type="entry name" value="TPR-like"/>
    <property type="match status" value="1"/>
</dbReference>
<evidence type="ECO:0000256" key="8">
    <source>
        <dbReference type="ARBA" id="ARBA00048679"/>
    </source>
</evidence>
<dbReference type="EMBL" id="JBHSIS010000020">
    <property type="protein sequence ID" value="MFC4857614.1"/>
    <property type="molecule type" value="Genomic_DNA"/>
</dbReference>
<dbReference type="InterPro" id="IPR031636">
    <property type="entry name" value="PknG_TPR"/>
</dbReference>
<feature type="domain" description="Protein kinase" evidence="10">
    <location>
        <begin position="216"/>
        <end position="470"/>
    </location>
</feature>
<dbReference type="PROSITE" id="PS50011">
    <property type="entry name" value="PROTEIN_KINASE_DOM"/>
    <property type="match status" value="1"/>
</dbReference>
<dbReference type="Gene3D" id="1.25.40.10">
    <property type="entry name" value="Tetratricopeptide repeat domain"/>
    <property type="match status" value="1"/>
</dbReference>
<dbReference type="InterPro" id="IPR000719">
    <property type="entry name" value="Prot_kinase_dom"/>
</dbReference>
<dbReference type="Gene3D" id="3.30.200.20">
    <property type="entry name" value="Phosphorylase Kinase, domain 1"/>
    <property type="match status" value="1"/>
</dbReference>
<dbReference type="InterPro" id="IPR011990">
    <property type="entry name" value="TPR-like_helical_dom_sf"/>
</dbReference>
<sequence>MTQCPRNGCGGTLDEDGFCETCGLAAPAGAATAAPSAPAAPPPAPPTPASVAAAATAAGGCPRPGCGGTLDGDGFCETCGLAAPAGTAAAPAAADPAPDSARTVSTRTGSVATGWTASTGAVSGSSRRGSARSASRGLLGAGLVEVPRVPYRDPASAVLTDPKVPENKRFCSNCGAKVGRGRDGQPGRTEGFCTSCRRRFSFSPKLSPGEVLHDQYEVLGCLAHGGLGWIYLALDRAVADRWVVLKGLLDTGDTDAMAAAVAERRFLAEVEHPNIVKIHNFVQHPDADTGAMVGYIVMEYVGGRSVKEMLKDVRAAQGPEACLPLSRAIAYTLEMLPPIGYLHALNLLFCDFKPDNVIQTEEQLKLIDLGAVRHMDDDDSAVYGTVGYQAPEIATSGPSIASDLYTIGRTLAVMTFPFDFQRAYLDRLPNQAEEPLLAEHDSYFRFLLRAAAKEPGARFTSAEEMKDQLTGVLREVLAAEDGLPRPGASAEFTPERRSFGIAMAFDVRASLPSLVHALPVPRVDGTDAAAAFLATVSATDPAALADELRQAPQNSVEVRLRIIRAYIEAGNVATAGAKLDELSRDTRDLDRLWLLDWYRGMAALAAGDPQSARQCFDRVYSAVPGEAAPKLALAVCAEALGDHATADRYHRVVWRTDRSYVSAAFGLARALMARDGRLEAFDVLCSVPETSNHHNAARLAAADVRVRDVPTAQLAEEDLTSAGALLSALELPAEPRAKANEGLLTAAFEWVTQGGRSGGTVLGCPLRETDLRVALEETYRTLARHADNTRERIALVDSANQIRPRTWI</sequence>
<comment type="catalytic activity">
    <reaction evidence="8">
        <text>L-seryl-[protein] + ATP = O-phospho-L-seryl-[protein] + ADP + H(+)</text>
        <dbReference type="Rhea" id="RHEA:17989"/>
        <dbReference type="Rhea" id="RHEA-COMP:9863"/>
        <dbReference type="Rhea" id="RHEA-COMP:11604"/>
        <dbReference type="ChEBI" id="CHEBI:15378"/>
        <dbReference type="ChEBI" id="CHEBI:29999"/>
        <dbReference type="ChEBI" id="CHEBI:30616"/>
        <dbReference type="ChEBI" id="CHEBI:83421"/>
        <dbReference type="ChEBI" id="CHEBI:456216"/>
        <dbReference type="EC" id="2.7.11.1"/>
    </reaction>
</comment>
<evidence type="ECO:0000256" key="5">
    <source>
        <dbReference type="ARBA" id="ARBA00022777"/>
    </source>
</evidence>
<dbReference type="PANTHER" id="PTHR24363:SF0">
    <property type="entry name" value="SERINE_THREONINE KINASE LIKE DOMAIN CONTAINING 1"/>
    <property type="match status" value="1"/>
</dbReference>
<dbReference type="SMART" id="SM00220">
    <property type="entry name" value="S_TKc"/>
    <property type="match status" value="1"/>
</dbReference>
<keyword evidence="4" id="KW-0547">Nucleotide-binding</keyword>
<dbReference type="Pfam" id="PF16919">
    <property type="entry name" value="PknG_rubred"/>
    <property type="match status" value="1"/>
</dbReference>
<comment type="catalytic activity">
    <reaction evidence="7">
        <text>L-threonyl-[protein] + ATP = O-phospho-L-threonyl-[protein] + ADP + H(+)</text>
        <dbReference type="Rhea" id="RHEA:46608"/>
        <dbReference type="Rhea" id="RHEA-COMP:11060"/>
        <dbReference type="Rhea" id="RHEA-COMP:11605"/>
        <dbReference type="ChEBI" id="CHEBI:15378"/>
        <dbReference type="ChEBI" id="CHEBI:30013"/>
        <dbReference type="ChEBI" id="CHEBI:30616"/>
        <dbReference type="ChEBI" id="CHEBI:61977"/>
        <dbReference type="ChEBI" id="CHEBI:456216"/>
        <dbReference type="EC" id="2.7.11.1"/>
    </reaction>
</comment>
<evidence type="ECO:0000256" key="4">
    <source>
        <dbReference type="ARBA" id="ARBA00022741"/>
    </source>
</evidence>
<accession>A0ABV9SA54</accession>
<reference evidence="12" key="1">
    <citation type="journal article" date="2019" name="Int. J. Syst. Evol. Microbiol.">
        <title>The Global Catalogue of Microorganisms (GCM) 10K type strain sequencing project: providing services to taxonomists for standard genome sequencing and annotation.</title>
        <authorList>
            <consortium name="The Broad Institute Genomics Platform"/>
            <consortium name="The Broad Institute Genome Sequencing Center for Infectious Disease"/>
            <person name="Wu L."/>
            <person name="Ma J."/>
        </authorList>
    </citation>
    <scope>NUCLEOTIDE SEQUENCE [LARGE SCALE GENOMIC DNA]</scope>
    <source>
        <strain evidence="12">ZS-22-S1</strain>
    </source>
</reference>
<evidence type="ECO:0000256" key="2">
    <source>
        <dbReference type="ARBA" id="ARBA00022527"/>
    </source>
</evidence>
<evidence type="ECO:0000256" key="3">
    <source>
        <dbReference type="ARBA" id="ARBA00022679"/>
    </source>
</evidence>
<evidence type="ECO:0000256" key="6">
    <source>
        <dbReference type="ARBA" id="ARBA00022840"/>
    </source>
</evidence>
<keyword evidence="3" id="KW-0808">Transferase</keyword>
<dbReference type="Pfam" id="PF00069">
    <property type="entry name" value="Pkinase"/>
    <property type="match status" value="1"/>
</dbReference>
<feature type="region of interest" description="Disordered" evidence="9">
    <location>
        <begin position="90"/>
        <end position="109"/>
    </location>
</feature>
<dbReference type="SUPFAM" id="SSF56112">
    <property type="entry name" value="Protein kinase-like (PK-like)"/>
    <property type="match status" value="1"/>
</dbReference>
<evidence type="ECO:0000256" key="1">
    <source>
        <dbReference type="ARBA" id="ARBA00012513"/>
    </source>
</evidence>
<dbReference type="EC" id="2.7.11.1" evidence="1"/>
<dbReference type="Proteomes" id="UP001595859">
    <property type="component" value="Unassembled WGS sequence"/>
</dbReference>
<dbReference type="InterPro" id="IPR031634">
    <property type="entry name" value="PknG_rubred"/>
</dbReference>
<keyword evidence="5" id="KW-0418">Kinase</keyword>
<dbReference type="RefSeq" id="WP_378059605.1">
    <property type="nucleotide sequence ID" value="NZ_JBHSIS010000020.1"/>
</dbReference>
<keyword evidence="12" id="KW-1185">Reference proteome</keyword>
<protein>
    <recommendedName>
        <fullName evidence="1">non-specific serine/threonine protein kinase</fullName>
        <ecNumber evidence="1">2.7.11.1</ecNumber>
    </recommendedName>
</protein>
<evidence type="ECO:0000259" key="10">
    <source>
        <dbReference type="PROSITE" id="PS50011"/>
    </source>
</evidence>
<dbReference type="Pfam" id="PF16918">
    <property type="entry name" value="PknG_TPR"/>
    <property type="match status" value="1"/>
</dbReference>
<dbReference type="CDD" id="cd14014">
    <property type="entry name" value="STKc_PknB_like"/>
    <property type="match status" value="1"/>
</dbReference>
<dbReference type="PANTHER" id="PTHR24363">
    <property type="entry name" value="SERINE/THREONINE PROTEIN KINASE"/>
    <property type="match status" value="1"/>
</dbReference>
<dbReference type="InterPro" id="IPR011009">
    <property type="entry name" value="Kinase-like_dom_sf"/>
</dbReference>
<evidence type="ECO:0000256" key="9">
    <source>
        <dbReference type="SAM" id="MobiDB-lite"/>
    </source>
</evidence>
<comment type="caution">
    <text evidence="11">The sequence shown here is derived from an EMBL/GenBank/DDBJ whole genome shotgun (WGS) entry which is preliminary data.</text>
</comment>
<name>A0ABV9SA54_9PSEU</name>
<feature type="compositionally biased region" description="Low complexity" evidence="9">
    <location>
        <begin position="90"/>
        <end position="101"/>
    </location>
</feature>
<evidence type="ECO:0000313" key="12">
    <source>
        <dbReference type="Proteomes" id="UP001595859"/>
    </source>
</evidence>
<organism evidence="11 12">
    <name type="scientific">Actinophytocola glycyrrhizae</name>
    <dbReference type="NCBI Taxonomy" id="2044873"/>
    <lineage>
        <taxon>Bacteria</taxon>
        <taxon>Bacillati</taxon>
        <taxon>Actinomycetota</taxon>
        <taxon>Actinomycetes</taxon>
        <taxon>Pseudonocardiales</taxon>
        <taxon>Pseudonocardiaceae</taxon>
    </lineage>
</organism>
<keyword evidence="2" id="KW-0723">Serine/threonine-protein kinase</keyword>
<evidence type="ECO:0000313" key="11">
    <source>
        <dbReference type="EMBL" id="MFC4857614.1"/>
    </source>
</evidence>
<proteinExistence type="predicted"/>